<comment type="caution">
    <text evidence="2">The sequence shown here is derived from an EMBL/GenBank/DDBJ whole genome shotgun (WGS) entry which is preliminary data.</text>
</comment>
<organism evidence="2 3">
    <name type="scientific">Heterodera trifolii</name>
    <dbReference type="NCBI Taxonomy" id="157864"/>
    <lineage>
        <taxon>Eukaryota</taxon>
        <taxon>Metazoa</taxon>
        <taxon>Ecdysozoa</taxon>
        <taxon>Nematoda</taxon>
        <taxon>Chromadorea</taxon>
        <taxon>Rhabditida</taxon>
        <taxon>Tylenchina</taxon>
        <taxon>Tylenchomorpha</taxon>
        <taxon>Tylenchoidea</taxon>
        <taxon>Heteroderidae</taxon>
        <taxon>Heteroderinae</taxon>
        <taxon>Heterodera</taxon>
    </lineage>
</organism>
<accession>A0ABD2K566</accession>
<sequence length="220" mass="24308">MSDSLIGCFSPPPFLWLLLLLIVTSISDDLSSSRCTLPPEFSPFFPPLPFGHRSCRCASDWADAFCVRLSSYERMAPEKAPSVCVCRCQNKEKINVPIVKCSSLSEKVSILPNHRRAKHLAPVAVLSFSRDASDGPSTTRSVGRISMSSTDFGLINVPAALINPTPSAPNLTVLKCVPNLKRMPTLRAIAMCPKLAMGLMYRRHFVVINRNFFPEKLDLN</sequence>
<evidence type="ECO:0000313" key="3">
    <source>
        <dbReference type="Proteomes" id="UP001620626"/>
    </source>
</evidence>
<proteinExistence type="predicted"/>
<protein>
    <recommendedName>
        <fullName evidence="4">Secreted protein</fullName>
    </recommendedName>
</protein>
<evidence type="ECO:0008006" key="4">
    <source>
        <dbReference type="Google" id="ProtNLM"/>
    </source>
</evidence>
<keyword evidence="3" id="KW-1185">Reference proteome</keyword>
<name>A0ABD2K566_9BILA</name>
<evidence type="ECO:0000313" key="2">
    <source>
        <dbReference type="EMBL" id="KAL3097963.1"/>
    </source>
</evidence>
<reference evidence="2 3" key="1">
    <citation type="submission" date="2024-10" db="EMBL/GenBank/DDBJ databases">
        <authorList>
            <person name="Kim D."/>
        </authorList>
    </citation>
    <scope>NUCLEOTIDE SEQUENCE [LARGE SCALE GENOMIC DNA]</scope>
    <source>
        <strain evidence="2">BH-2024</strain>
    </source>
</reference>
<dbReference type="AlphaFoldDB" id="A0ABD2K566"/>
<feature type="chain" id="PRO_5044831888" description="Secreted protein" evidence="1">
    <location>
        <begin position="28"/>
        <end position="220"/>
    </location>
</feature>
<dbReference type="Proteomes" id="UP001620626">
    <property type="component" value="Unassembled WGS sequence"/>
</dbReference>
<gene>
    <name evidence="2" type="ORF">niasHT_027508</name>
</gene>
<keyword evidence="1" id="KW-0732">Signal</keyword>
<evidence type="ECO:0000256" key="1">
    <source>
        <dbReference type="SAM" id="SignalP"/>
    </source>
</evidence>
<feature type="signal peptide" evidence="1">
    <location>
        <begin position="1"/>
        <end position="27"/>
    </location>
</feature>
<dbReference type="EMBL" id="JBICBT010000830">
    <property type="protein sequence ID" value="KAL3097963.1"/>
    <property type="molecule type" value="Genomic_DNA"/>
</dbReference>